<protein>
    <submittedName>
        <fullName evidence="1">Alpha/beta hydrolase</fullName>
    </submittedName>
</protein>
<evidence type="ECO:0000313" key="2">
    <source>
        <dbReference type="Proteomes" id="UP000809273"/>
    </source>
</evidence>
<dbReference type="AlphaFoldDB" id="A0A9D8KFR2"/>
<accession>A0A9D8KFR2</accession>
<reference evidence="1" key="2">
    <citation type="submission" date="2021-01" db="EMBL/GenBank/DDBJ databases">
        <authorList>
            <person name="Hahn C.R."/>
            <person name="Youssef N.H."/>
            <person name="Elshahed M."/>
        </authorList>
    </citation>
    <scope>NUCLEOTIDE SEQUENCE</scope>
    <source>
        <strain evidence="1">Zod_Metabat.24</strain>
    </source>
</reference>
<evidence type="ECO:0000313" key="1">
    <source>
        <dbReference type="EMBL" id="MBN1573343.1"/>
    </source>
</evidence>
<comment type="caution">
    <text evidence="1">The sequence shown here is derived from an EMBL/GenBank/DDBJ whole genome shotgun (WGS) entry which is preliminary data.</text>
</comment>
<dbReference type="EMBL" id="JAFGIX010000046">
    <property type="protein sequence ID" value="MBN1573343.1"/>
    <property type="molecule type" value="Genomic_DNA"/>
</dbReference>
<dbReference type="SUPFAM" id="SSF53474">
    <property type="entry name" value="alpha/beta-Hydrolases"/>
    <property type="match status" value="1"/>
</dbReference>
<sequence>MLLRTPDSFVVAHLWSKNPNPMSTMINGVFPLYEHYDPPVEHLTMPVLNIQSSPALSDDSALRFVELPPKGELKTIPGLSHLCMWTKADKFNRLLAEFFNGLSRREERLIGYTGVSIPGCGTNGFKGRATIFAPPFFAE</sequence>
<reference evidence="1" key="1">
    <citation type="journal article" date="2021" name="Environ. Microbiol.">
        <title>Genomic characterization of three novel Desulfobacterota classes expand the metabolic and phylogenetic diversity of the phylum.</title>
        <authorList>
            <person name="Murphy C.L."/>
            <person name="Biggerstaff J."/>
            <person name="Eichhorn A."/>
            <person name="Ewing E."/>
            <person name="Shahan R."/>
            <person name="Soriano D."/>
            <person name="Stewart S."/>
            <person name="VanMol K."/>
            <person name="Walker R."/>
            <person name="Walters P."/>
            <person name="Elshahed M.S."/>
            <person name="Youssef N.H."/>
        </authorList>
    </citation>
    <scope>NUCLEOTIDE SEQUENCE</scope>
    <source>
        <strain evidence="1">Zod_Metabat.24</strain>
    </source>
</reference>
<dbReference type="Gene3D" id="3.40.50.1820">
    <property type="entry name" value="alpha/beta hydrolase"/>
    <property type="match status" value="1"/>
</dbReference>
<dbReference type="GO" id="GO:0016787">
    <property type="term" value="F:hydrolase activity"/>
    <property type="evidence" value="ECO:0007669"/>
    <property type="project" value="UniProtKB-KW"/>
</dbReference>
<name>A0A9D8KFR2_9DELT</name>
<dbReference type="Proteomes" id="UP000809273">
    <property type="component" value="Unassembled WGS sequence"/>
</dbReference>
<keyword evidence="1" id="KW-0378">Hydrolase</keyword>
<gene>
    <name evidence="1" type="ORF">JW984_09135</name>
</gene>
<dbReference type="InterPro" id="IPR029058">
    <property type="entry name" value="AB_hydrolase_fold"/>
</dbReference>
<organism evidence="1 2">
    <name type="scientific">Candidatus Zymogenus saltonus</name>
    <dbReference type="NCBI Taxonomy" id="2844893"/>
    <lineage>
        <taxon>Bacteria</taxon>
        <taxon>Deltaproteobacteria</taxon>
        <taxon>Candidatus Zymogenia</taxon>
        <taxon>Candidatus Zymogeniales</taxon>
        <taxon>Candidatus Zymogenaceae</taxon>
        <taxon>Candidatus Zymogenus</taxon>
    </lineage>
</organism>
<proteinExistence type="predicted"/>